<dbReference type="SUPFAM" id="SSF56784">
    <property type="entry name" value="HAD-like"/>
    <property type="match status" value="1"/>
</dbReference>
<dbReference type="GO" id="GO:0016787">
    <property type="term" value="F:hydrolase activity"/>
    <property type="evidence" value="ECO:0007669"/>
    <property type="project" value="UniProtKB-KW"/>
</dbReference>
<dbReference type="PANTHER" id="PTHR43434">
    <property type="entry name" value="PHOSPHOGLYCOLATE PHOSPHATASE"/>
    <property type="match status" value="1"/>
</dbReference>
<comment type="caution">
    <text evidence="1">The sequence shown here is derived from an EMBL/GenBank/DDBJ whole genome shotgun (WGS) entry which is preliminary data.</text>
</comment>
<proteinExistence type="predicted"/>
<dbReference type="CDD" id="cd04302">
    <property type="entry name" value="HAD_5NT"/>
    <property type="match status" value="1"/>
</dbReference>
<dbReference type="InterPro" id="IPR050155">
    <property type="entry name" value="HAD-like_hydrolase_sf"/>
</dbReference>
<name>A0A9D2MYX3_9FIRM</name>
<dbReference type="InterPro" id="IPR023214">
    <property type="entry name" value="HAD_sf"/>
</dbReference>
<dbReference type="Gene3D" id="1.10.150.240">
    <property type="entry name" value="Putative phosphatase, domain 2"/>
    <property type="match status" value="1"/>
</dbReference>
<gene>
    <name evidence="1" type="ORF">H9704_04180</name>
</gene>
<dbReference type="PANTHER" id="PTHR43434:SF20">
    <property type="entry name" value="5'-NUCLEOTIDASE"/>
    <property type="match status" value="1"/>
</dbReference>
<accession>A0A9D2MYX3</accession>
<dbReference type="SFLD" id="SFLDG01129">
    <property type="entry name" value="C1.5:_HAD__Beta-PGM__Phosphata"/>
    <property type="match status" value="1"/>
</dbReference>
<dbReference type="InterPro" id="IPR041492">
    <property type="entry name" value="HAD_2"/>
</dbReference>
<keyword evidence="1" id="KW-0378">Hydrolase</keyword>
<dbReference type="NCBIfam" id="TIGR01549">
    <property type="entry name" value="HAD-SF-IA-v1"/>
    <property type="match status" value="1"/>
</dbReference>
<dbReference type="InterPro" id="IPR023198">
    <property type="entry name" value="PGP-like_dom2"/>
</dbReference>
<dbReference type="InterPro" id="IPR036412">
    <property type="entry name" value="HAD-like_sf"/>
</dbReference>
<reference evidence="1" key="1">
    <citation type="journal article" date="2021" name="PeerJ">
        <title>Extensive microbial diversity within the chicken gut microbiome revealed by metagenomics and culture.</title>
        <authorList>
            <person name="Gilroy R."/>
            <person name="Ravi A."/>
            <person name="Getino M."/>
            <person name="Pursley I."/>
            <person name="Horton D.L."/>
            <person name="Alikhan N.F."/>
            <person name="Baker D."/>
            <person name="Gharbi K."/>
            <person name="Hall N."/>
            <person name="Watson M."/>
            <person name="Adriaenssens E.M."/>
            <person name="Foster-Nyarko E."/>
            <person name="Jarju S."/>
            <person name="Secka A."/>
            <person name="Antonio M."/>
            <person name="Oren A."/>
            <person name="Chaudhuri R.R."/>
            <person name="La Ragione R."/>
            <person name="Hildebrand F."/>
            <person name="Pallen M.J."/>
        </authorList>
    </citation>
    <scope>NUCLEOTIDE SEQUENCE</scope>
    <source>
        <strain evidence="1">CHK180-15479</strain>
    </source>
</reference>
<dbReference type="Proteomes" id="UP000823910">
    <property type="component" value="Unassembled WGS sequence"/>
</dbReference>
<evidence type="ECO:0000313" key="1">
    <source>
        <dbReference type="EMBL" id="HJC05337.1"/>
    </source>
</evidence>
<dbReference type="GO" id="GO:0004713">
    <property type="term" value="F:protein tyrosine kinase activity"/>
    <property type="evidence" value="ECO:0007669"/>
    <property type="project" value="TreeGrafter"/>
</dbReference>
<dbReference type="EMBL" id="DWWT01000017">
    <property type="protein sequence ID" value="HJC05337.1"/>
    <property type="molecule type" value="Genomic_DNA"/>
</dbReference>
<protein>
    <submittedName>
        <fullName evidence="1">HAD family hydrolase</fullName>
    </submittedName>
</protein>
<dbReference type="Pfam" id="PF13419">
    <property type="entry name" value="HAD_2"/>
    <property type="match status" value="1"/>
</dbReference>
<dbReference type="Gene3D" id="3.40.50.1000">
    <property type="entry name" value="HAD superfamily/HAD-like"/>
    <property type="match status" value="1"/>
</dbReference>
<evidence type="ECO:0000313" key="2">
    <source>
        <dbReference type="Proteomes" id="UP000823910"/>
    </source>
</evidence>
<dbReference type="SFLD" id="SFLDS00003">
    <property type="entry name" value="Haloacid_Dehalogenase"/>
    <property type="match status" value="1"/>
</dbReference>
<reference evidence="1" key="2">
    <citation type="submission" date="2021-04" db="EMBL/GenBank/DDBJ databases">
        <authorList>
            <person name="Gilroy R."/>
        </authorList>
    </citation>
    <scope>NUCLEOTIDE SEQUENCE</scope>
    <source>
        <strain evidence="1">CHK180-15479</strain>
    </source>
</reference>
<dbReference type="InterPro" id="IPR006439">
    <property type="entry name" value="HAD-SF_hydro_IA"/>
</dbReference>
<dbReference type="FunFam" id="3.40.50.1000:FF:000022">
    <property type="entry name" value="Phosphoglycolate phosphatase"/>
    <property type="match status" value="1"/>
</dbReference>
<organism evidence="1 2">
    <name type="scientific">Candidatus Enterocloster excrementipullorum</name>
    <dbReference type="NCBI Taxonomy" id="2838559"/>
    <lineage>
        <taxon>Bacteria</taxon>
        <taxon>Bacillati</taxon>
        <taxon>Bacillota</taxon>
        <taxon>Clostridia</taxon>
        <taxon>Lachnospirales</taxon>
        <taxon>Lachnospiraceae</taxon>
        <taxon>Enterocloster</taxon>
    </lineage>
</organism>
<sequence length="222" mass="24748">MREKRYLLFDLDGTLTDPKEGITKSVRHALEHFGIHVKELEQLTPFIGPPLTDSFESFYGFTHEQALEGVRVYREYFSVQGWRENREYAGIREMLEALKRAGLSLFVATSKPEVYAKRILDYFSMTEYFDFVGGADLEGKRVRKADVIRYTLAGAGLGEDGGILKQAVMVGDREHDILGAKAVGLASVGVLYGYGSRGELEAAGADAIVETPRELAQLFVEL</sequence>
<dbReference type="GO" id="GO:0005829">
    <property type="term" value="C:cytosol"/>
    <property type="evidence" value="ECO:0007669"/>
    <property type="project" value="TreeGrafter"/>
</dbReference>
<dbReference type="AlphaFoldDB" id="A0A9D2MYX3"/>